<keyword evidence="5" id="KW-1185">Reference proteome</keyword>
<dbReference type="Proteomes" id="UP000631114">
    <property type="component" value="Unassembled WGS sequence"/>
</dbReference>
<dbReference type="SUPFAM" id="SSF100934">
    <property type="entry name" value="Heat shock protein 70kD (HSP70), C-terminal subdomain"/>
    <property type="match status" value="1"/>
</dbReference>
<feature type="region of interest" description="Disordered" evidence="3">
    <location>
        <begin position="96"/>
        <end position="210"/>
    </location>
</feature>
<keyword evidence="2" id="KW-0067">ATP-binding</keyword>
<dbReference type="Gene3D" id="1.20.1270.10">
    <property type="match status" value="1"/>
</dbReference>
<evidence type="ECO:0000313" key="4">
    <source>
        <dbReference type="EMBL" id="KAF9589135.1"/>
    </source>
</evidence>
<name>A0A835LC80_9MAGN</name>
<evidence type="ECO:0000256" key="1">
    <source>
        <dbReference type="ARBA" id="ARBA00022741"/>
    </source>
</evidence>
<sequence>MSSGGLSKDEIEKMVKEVELHAQKDQKKKELIELRNTADTTNYNIEKSLNEYRDKIPGEVAIEIETTAVSELRNTLGADDLEAIKAKSFDAANKVVSKIGQHMEKSHERGRERDREREKSCERSHDRTRDREPSDERLHKDSERTRDKDRDKDGRREHDQPRDRDHGRDSDCGKDKDRSRDRGRERPQDRDRDTNRDRGRSRDKDTDYDHVESNMEEIDAVSVTGTMNTTFHQLIMLYGCLRNFSDFLLLTEFRAIVMCFYVVQEWIERVARYLELASVVPRVYWDFTLTSKYL</sequence>
<dbReference type="EMBL" id="JADFTS010000009">
    <property type="protein sequence ID" value="KAF9589135.1"/>
    <property type="molecule type" value="Genomic_DNA"/>
</dbReference>
<dbReference type="GO" id="GO:0005524">
    <property type="term" value="F:ATP binding"/>
    <property type="evidence" value="ECO:0007669"/>
    <property type="project" value="UniProtKB-KW"/>
</dbReference>
<evidence type="ECO:0000256" key="3">
    <source>
        <dbReference type="SAM" id="MobiDB-lite"/>
    </source>
</evidence>
<accession>A0A835LC80</accession>
<comment type="caution">
    <text evidence="4">The sequence shown here is derived from an EMBL/GenBank/DDBJ whole genome shotgun (WGS) entry which is preliminary data.</text>
</comment>
<evidence type="ECO:0000313" key="5">
    <source>
        <dbReference type="Proteomes" id="UP000631114"/>
    </source>
</evidence>
<dbReference type="Pfam" id="PF00012">
    <property type="entry name" value="HSP70"/>
    <property type="match status" value="1"/>
</dbReference>
<reference evidence="4 5" key="1">
    <citation type="submission" date="2020-10" db="EMBL/GenBank/DDBJ databases">
        <title>The Coptis chinensis genome and diversification of protoberbering-type alkaloids.</title>
        <authorList>
            <person name="Wang B."/>
            <person name="Shu S."/>
            <person name="Song C."/>
            <person name="Liu Y."/>
        </authorList>
    </citation>
    <scope>NUCLEOTIDE SEQUENCE [LARGE SCALE GENOMIC DNA]</scope>
    <source>
        <strain evidence="4">HL-2020</strain>
        <tissue evidence="4">Leaf</tissue>
    </source>
</reference>
<dbReference type="InterPro" id="IPR013126">
    <property type="entry name" value="Hsp_70_fam"/>
</dbReference>
<dbReference type="FunFam" id="1.20.1270.10:FF:000001">
    <property type="entry name" value="Molecular chaperone DnaK"/>
    <property type="match status" value="1"/>
</dbReference>
<feature type="compositionally biased region" description="Basic and acidic residues" evidence="3">
    <location>
        <begin position="101"/>
        <end position="210"/>
    </location>
</feature>
<proteinExistence type="predicted"/>
<dbReference type="AlphaFoldDB" id="A0A835LC80"/>
<organism evidence="4 5">
    <name type="scientific">Coptis chinensis</name>
    <dbReference type="NCBI Taxonomy" id="261450"/>
    <lineage>
        <taxon>Eukaryota</taxon>
        <taxon>Viridiplantae</taxon>
        <taxon>Streptophyta</taxon>
        <taxon>Embryophyta</taxon>
        <taxon>Tracheophyta</taxon>
        <taxon>Spermatophyta</taxon>
        <taxon>Magnoliopsida</taxon>
        <taxon>Ranunculales</taxon>
        <taxon>Ranunculaceae</taxon>
        <taxon>Coptidoideae</taxon>
        <taxon>Coptis</taxon>
    </lineage>
</organism>
<gene>
    <name evidence="4" type="ORF">IFM89_019185</name>
</gene>
<protein>
    <submittedName>
        <fullName evidence="4">Uncharacterized protein</fullName>
    </submittedName>
</protein>
<evidence type="ECO:0000256" key="2">
    <source>
        <dbReference type="ARBA" id="ARBA00022840"/>
    </source>
</evidence>
<dbReference type="GO" id="GO:0140662">
    <property type="term" value="F:ATP-dependent protein folding chaperone"/>
    <property type="evidence" value="ECO:0007669"/>
    <property type="project" value="InterPro"/>
</dbReference>
<keyword evidence="1" id="KW-0547">Nucleotide-binding</keyword>
<dbReference type="InterPro" id="IPR029048">
    <property type="entry name" value="HSP70_C_sf"/>
</dbReference>